<proteinExistence type="predicted"/>
<dbReference type="Proteomes" id="UP001149079">
    <property type="component" value="Unassembled WGS sequence"/>
</dbReference>
<gene>
    <name evidence="1" type="ORF">N7515_005679</name>
</gene>
<dbReference type="OrthoDB" id="4364081at2759"/>
<evidence type="ECO:0000313" key="1">
    <source>
        <dbReference type="EMBL" id="KAJ5129640.1"/>
    </source>
</evidence>
<reference evidence="1" key="1">
    <citation type="submission" date="2022-11" db="EMBL/GenBank/DDBJ databases">
        <authorList>
            <person name="Petersen C."/>
        </authorList>
    </citation>
    <scope>NUCLEOTIDE SEQUENCE</scope>
    <source>
        <strain evidence="1">IBT 22155</strain>
    </source>
</reference>
<dbReference type="RefSeq" id="XP_056520019.1">
    <property type="nucleotide sequence ID" value="XM_056666423.1"/>
</dbReference>
<keyword evidence="2" id="KW-1185">Reference proteome</keyword>
<sequence length="135" mass="14855">MSNRAPPPPSYLMTTATAGRNPDFCPWRSSHGVIYDTADSDALWLTVELSASMNALDDTSLLQFVLRQIQMSHAQVDLRAQHYLRPGCLSLPAMVGSEGSYAECQAATSWVVIGWIEQVRAGTAWLDRNALFGPR</sequence>
<dbReference type="GeneID" id="81405593"/>
<evidence type="ECO:0000313" key="2">
    <source>
        <dbReference type="Proteomes" id="UP001149079"/>
    </source>
</evidence>
<reference evidence="1" key="2">
    <citation type="journal article" date="2023" name="IMA Fungus">
        <title>Comparative genomic study of the Penicillium genus elucidates a diverse pangenome and 15 lateral gene transfer events.</title>
        <authorList>
            <person name="Petersen C."/>
            <person name="Sorensen T."/>
            <person name="Nielsen M.R."/>
            <person name="Sondergaard T.E."/>
            <person name="Sorensen J.L."/>
            <person name="Fitzpatrick D.A."/>
            <person name="Frisvad J.C."/>
            <person name="Nielsen K.L."/>
        </authorList>
    </citation>
    <scope>NUCLEOTIDE SEQUENCE</scope>
    <source>
        <strain evidence="1">IBT 22155</strain>
    </source>
</reference>
<dbReference type="EMBL" id="JAPQKL010000005">
    <property type="protein sequence ID" value="KAJ5129640.1"/>
    <property type="molecule type" value="Genomic_DNA"/>
</dbReference>
<organism evidence="1 2">
    <name type="scientific">Penicillium bovifimosum</name>
    <dbReference type="NCBI Taxonomy" id="126998"/>
    <lineage>
        <taxon>Eukaryota</taxon>
        <taxon>Fungi</taxon>
        <taxon>Dikarya</taxon>
        <taxon>Ascomycota</taxon>
        <taxon>Pezizomycotina</taxon>
        <taxon>Eurotiomycetes</taxon>
        <taxon>Eurotiomycetidae</taxon>
        <taxon>Eurotiales</taxon>
        <taxon>Aspergillaceae</taxon>
        <taxon>Penicillium</taxon>
    </lineage>
</organism>
<accession>A0A9W9GT88</accession>
<comment type="caution">
    <text evidence="1">The sequence shown here is derived from an EMBL/GenBank/DDBJ whole genome shotgun (WGS) entry which is preliminary data.</text>
</comment>
<name>A0A9W9GT88_9EURO</name>
<protein>
    <submittedName>
        <fullName evidence="1">Uncharacterized protein</fullName>
    </submittedName>
</protein>
<dbReference type="AlphaFoldDB" id="A0A9W9GT88"/>